<dbReference type="InterPro" id="IPR007528">
    <property type="entry name" value="RINT1_Tip20"/>
</dbReference>
<evidence type="ECO:0008006" key="3">
    <source>
        <dbReference type="Google" id="ProtNLM"/>
    </source>
</evidence>
<dbReference type="GO" id="GO:0060628">
    <property type="term" value="P:regulation of ER to Golgi vesicle-mediated transport"/>
    <property type="evidence" value="ECO:0007669"/>
    <property type="project" value="TreeGrafter"/>
</dbReference>
<dbReference type="FunFam" id="1.20.58.670:FF:000003">
    <property type="entry name" value="RAD50-interacting protein 1"/>
    <property type="match status" value="1"/>
</dbReference>
<evidence type="ECO:0000256" key="1">
    <source>
        <dbReference type="ARBA" id="ARBA00061158"/>
    </source>
</evidence>
<dbReference type="InterPro" id="IPR042044">
    <property type="entry name" value="EXOC6PINT-1/Sec15/Tip20_C_dom2"/>
</dbReference>
<dbReference type="GO" id="GO:0006888">
    <property type="term" value="P:endoplasmic reticulum to Golgi vesicle-mediated transport"/>
    <property type="evidence" value="ECO:0007669"/>
    <property type="project" value="InterPro"/>
</dbReference>
<gene>
    <name evidence="2" type="ORF">g.16943</name>
</gene>
<dbReference type="GO" id="GO:0070939">
    <property type="term" value="C:Dsl1/NZR complex"/>
    <property type="evidence" value="ECO:0007669"/>
    <property type="project" value="InterPro"/>
</dbReference>
<dbReference type="PANTHER" id="PTHR13520">
    <property type="entry name" value="RAD50-INTERACTING PROTEIN 1 RINT-1"/>
    <property type="match status" value="1"/>
</dbReference>
<accession>A0A1B6EE04</accession>
<dbReference type="Gene3D" id="1.20.58.670">
    <property type="entry name" value="Dsl1p vesicle tethering complex, Tip20p subunit, domain D"/>
    <property type="match status" value="1"/>
</dbReference>
<dbReference type="PROSITE" id="PS51386">
    <property type="entry name" value="RINT1_TIP20"/>
    <property type="match status" value="1"/>
</dbReference>
<reference evidence="2" key="1">
    <citation type="submission" date="2015-12" db="EMBL/GenBank/DDBJ databases">
        <title>De novo transcriptome assembly of four potential Pierce s Disease insect vectors from Arizona vineyards.</title>
        <authorList>
            <person name="Tassone E.E."/>
        </authorList>
    </citation>
    <scope>NUCLEOTIDE SEQUENCE</scope>
</reference>
<protein>
    <recommendedName>
        <fullName evidence="3">RAD50-interacting protein 1</fullName>
    </recommendedName>
</protein>
<dbReference type="GO" id="GO:0006890">
    <property type="term" value="P:retrograde vesicle-mediated transport, Golgi to endoplasmic reticulum"/>
    <property type="evidence" value="ECO:0007669"/>
    <property type="project" value="InterPro"/>
</dbReference>
<dbReference type="EMBL" id="GEDC01001130">
    <property type="protein sequence ID" value="JAS36168.1"/>
    <property type="molecule type" value="Transcribed_RNA"/>
</dbReference>
<dbReference type="Pfam" id="PF04437">
    <property type="entry name" value="RINT1_TIP1"/>
    <property type="match status" value="1"/>
</dbReference>
<dbReference type="PANTHER" id="PTHR13520:SF0">
    <property type="entry name" value="RAD50-INTERACTING PROTEIN 1"/>
    <property type="match status" value="1"/>
</dbReference>
<comment type="similarity">
    <text evidence="1">Belongs to the RINT1 family.</text>
</comment>
<sequence>MDVIRINVIDRLNKLLGSDVKNLSQCQEILKTLQKEKCEIEKMLSFASDEAPSKVSEALNEINKINDDVERICSDYEALKNSASQQQVQADTITSYVQEKIDKIQQLERLLSYFKIIHNVQNLSTSLEESLAERDDNRVITEFTNLSYLCIRLRATQCSHLASYLKEVLHYWHNVLKDKFSIQFDEAQKSVRWPLLGDNTITVFPTPEALSKFQTLVKYFILIQLPSELTPSPVVTSSLLLDNSPLSLPIMLLLKPLRKRFVYHFCGKKQTNRADKPEWYLTQVLTWIRDHEQFVEKWVQPVFDKTDFQHINAKIELMRGLVELVIEKLHSDLPQLQFDDGLFSHTVDEALGFDRELRDSYDYPKTLPSAVSVITQAPIFVKWIQMERKYARDKMDAMFNSETAWLPVSSIEIDDLKVTEIGEAFILLLSTMTDRYSMLPQPGHRLQFLELQLELIDDFRVRLFQLLHSERQDPLGSRMPAILNTSYHLVSILNDWGSNTHFLLLKHYKTKIESIGEDDNSKAESQNLSVFEDALNLLQRLVDELLNATCEAVMFEVKAKSRPYRHDKWFALTLDSDKYSVLPSACPMFQVLVTKLNQLKNLLAVPLFDKAWQIVSSQLATFLLEEVILQNKFNEGGAKQLMLDITRTLIPIFRQYTPRPESYFISVKEACSLLTLQPFPRSWELEDVEKLQFEIHHLSPSQIHDIIHRRIEIAPDLM</sequence>
<organism evidence="2">
    <name type="scientific">Clastoptera arizonana</name>
    <name type="common">Arizona spittle bug</name>
    <dbReference type="NCBI Taxonomy" id="38151"/>
    <lineage>
        <taxon>Eukaryota</taxon>
        <taxon>Metazoa</taxon>
        <taxon>Ecdysozoa</taxon>
        <taxon>Arthropoda</taxon>
        <taxon>Hexapoda</taxon>
        <taxon>Insecta</taxon>
        <taxon>Pterygota</taxon>
        <taxon>Neoptera</taxon>
        <taxon>Paraneoptera</taxon>
        <taxon>Hemiptera</taxon>
        <taxon>Auchenorrhyncha</taxon>
        <taxon>Cercopoidea</taxon>
        <taxon>Clastopteridae</taxon>
        <taxon>Clastoptera</taxon>
    </lineage>
</organism>
<evidence type="ECO:0000313" key="2">
    <source>
        <dbReference type="EMBL" id="JAS36168.1"/>
    </source>
</evidence>
<name>A0A1B6EE04_9HEMI</name>
<proteinExistence type="inferred from homology"/>
<dbReference type="AlphaFoldDB" id="A0A1B6EE04"/>